<reference evidence="4" key="1">
    <citation type="submission" date="2022-11" db="UniProtKB">
        <authorList>
            <consortium name="WormBaseParasite"/>
        </authorList>
    </citation>
    <scope>IDENTIFICATION</scope>
</reference>
<evidence type="ECO:0000313" key="4">
    <source>
        <dbReference type="WBParaSite" id="ACRNAN_scaffold6114.g12197.t1"/>
    </source>
</evidence>
<dbReference type="SUPFAM" id="SSF55856">
    <property type="entry name" value="Cytochrome b5-like heme/steroid binding domain"/>
    <property type="match status" value="1"/>
</dbReference>
<dbReference type="Proteomes" id="UP000887540">
    <property type="component" value="Unplaced"/>
</dbReference>
<keyword evidence="1" id="KW-1133">Transmembrane helix</keyword>
<keyword evidence="1" id="KW-0472">Membrane</keyword>
<protein>
    <submittedName>
        <fullName evidence="4">Fatty acid desaturase domain-containing protein</fullName>
    </submittedName>
</protein>
<evidence type="ECO:0000256" key="1">
    <source>
        <dbReference type="SAM" id="Phobius"/>
    </source>
</evidence>
<dbReference type="PANTHER" id="PTHR19353:SF83">
    <property type="entry name" value="DELTA(6)-FATTY-ACID DESATURASE FAT-3"/>
    <property type="match status" value="1"/>
</dbReference>
<proteinExistence type="predicted"/>
<evidence type="ECO:0000313" key="3">
    <source>
        <dbReference type="Proteomes" id="UP000887540"/>
    </source>
</evidence>
<dbReference type="PANTHER" id="PTHR19353">
    <property type="entry name" value="FATTY ACID DESATURASE 2"/>
    <property type="match status" value="1"/>
</dbReference>
<dbReference type="Pfam" id="PF00487">
    <property type="entry name" value="FA_desaturase"/>
    <property type="match status" value="1"/>
</dbReference>
<sequence>MASGHNPTTIRVKINEKWLQLSKDFVAKHPGGSVITQYKDADATHIFHAFHEGSQSAYKQLTFVEKHNAIENLKDDPTLKSTAKSKEVNVASYDFTIEQEKKIVKSFEVLRQRVHDEGLMEARPEFYIRKTTEVLSIMVLSFILQYFGWYLTSACFLALGWQQLGWLTHEFCHHQPLKNRRINDYWSLFLGNVTQGFSRNWWKLKHNTHHAATNIIDQDDDIDLAPLIAMVPDDLKRYKEPLEQLILKIVPYQHLYYTLLLPLLRFSWCSQSIVYVFGAPISKYKKDRADALGEQVGILLHWSWVLLQLYLLPSNWIRVLYFLISQLGGGFLVAHVVTYNHNSVDKYPENCRLLNNFAALHILTTRNMNPSPFIDWLWGGLNYQIEHHLFPTMPRPNLTRCSAFVKEFCKEVDLPYLVDDYWTGYAENLRQLENMAKVVESKKEKIGTL</sequence>
<dbReference type="GO" id="GO:0016020">
    <property type="term" value="C:membrane"/>
    <property type="evidence" value="ECO:0007669"/>
    <property type="project" value="TreeGrafter"/>
</dbReference>
<feature type="transmembrane region" description="Helical" evidence="1">
    <location>
        <begin position="134"/>
        <end position="161"/>
    </location>
</feature>
<keyword evidence="3" id="KW-1185">Reference proteome</keyword>
<feature type="domain" description="Fatty acid desaturase" evidence="2">
    <location>
        <begin position="151"/>
        <end position="416"/>
    </location>
</feature>
<accession>A0A914E6W0</accession>
<name>A0A914E6W0_9BILA</name>
<dbReference type="PIRSF" id="PIRSF015921">
    <property type="entry name" value="FA_sphinglp_des"/>
    <property type="match status" value="1"/>
</dbReference>
<keyword evidence="1" id="KW-0812">Transmembrane</keyword>
<dbReference type="Gene3D" id="3.10.120.10">
    <property type="entry name" value="Cytochrome b5-like heme/steroid binding domain"/>
    <property type="match status" value="1"/>
</dbReference>
<evidence type="ECO:0000259" key="2">
    <source>
        <dbReference type="Pfam" id="PF00487"/>
    </source>
</evidence>
<dbReference type="InterPro" id="IPR012171">
    <property type="entry name" value="Fatty_acid_desaturase"/>
</dbReference>
<dbReference type="WBParaSite" id="ACRNAN_scaffold6114.g12197.t1">
    <property type="protein sequence ID" value="ACRNAN_scaffold6114.g12197.t1"/>
    <property type="gene ID" value="ACRNAN_scaffold6114.g12197"/>
</dbReference>
<dbReference type="InterPro" id="IPR005804">
    <property type="entry name" value="FA_desaturase_dom"/>
</dbReference>
<organism evidence="3 4">
    <name type="scientific">Acrobeloides nanus</name>
    <dbReference type="NCBI Taxonomy" id="290746"/>
    <lineage>
        <taxon>Eukaryota</taxon>
        <taxon>Metazoa</taxon>
        <taxon>Ecdysozoa</taxon>
        <taxon>Nematoda</taxon>
        <taxon>Chromadorea</taxon>
        <taxon>Rhabditida</taxon>
        <taxon>Tylenchina</taxon>
        <taxon>Cephalobomorpha</taxon>
        <taxon>Cephaloboidea</taxon>
        <taxon>Cephalobidae</taxon>
        <taxon>Acrobeloides</taxon>
    </lineage>
</organism>
<dbReference type="AlphaFoldDB" id="A0A914E6W0"/>
<dbReference type="GO" id="GO:0006629">
    <property type="term" value="P:lipid metabolic process"/>
    <property type="evidence" value="ECO:0007669"/>
    <property type="project" value="InterPro"/>
</dbReference>
<dbReference type="CDD" id="cd03506">
    <property type="entry name" value="Delta6-FADS-like"/>
    <property type="match status" value="1"/>
</dbReference>
<dbReference type="GO" id="GO:0016717">
    <property type="term" value="F:oxidoreductase activity, acting on paired donors, with oxidation of a pair of donors resulting in the reduction of molecular oxygen to two molecules of water"/>
    <property type="evidence" value="ECO:0007669"/>
    <property type="project" value="TreeGrafter"/>
</dbReference>
<dbReference type="InterPro" id="IPR036400">
    <property type="entry name" value="Cyt_B5-like_heme/steroid_sf"/>
</dbReference>